<evidence type="ECO:0000313" key="1">
    <source>
        <dbReference type="EMBL" id="KAH3749725.1"/>
    </source>
</evidence>
<protein>
    <submittedName>
        <fullName evidence="1">Uncharacterized protein</fullName>
    </submittedName>
</protein>
<keyword evidence="2" id="KW-1185">Reference proteome</keyword>
<accession>A0A9D4I670</accession>
<evidence type="ECO:0000313" key="2">
    <source>
        <dbReference type="Proteomes" id="UP000828390"/>
    </source>
</evidence>
<comment type="caution">
    <text evidence="1">The sequence shown here is derived from an EMBL/GenBank/DDBJ whole genome shotgun (WGS) entry which is preliminary data.</text>
</comment>
<reference evidence="1" key="1">
    <citation type="journal article" date="2019" name="bioRxiv">
        <title>The Genome of the Zebra Mussel, Dreissena polymorpha: A Resource for Invasive Species Research.</title>
        <authorList>
            <person name="McCartney M.A."/>
            <person name="Auch B."/>
            <person name="Kono T."/>
            <person name="Mallez S."/>
            <person name="Zhang Y."/>
            <person name="Obille A."/>
            <person name="Becker A."/>
            <person name="Abrahante J.E."/>
            <person name="Garbe J."/>
            <person name="Badalamenti J.P."/>
            <person name="Herman A."/>
            <person name="Mangelson H."/>
            <person name="Liachko I."/>
            <person name="Sullivan S."/>
            <person name="Sone E.D."/>
            <person name="Koren S."/>
            <person name="Silverstein K.A.T."/>
            <person name="Beckman K.B."/>
            <person name="Gohl D.M."/>
        </authorList>
    </citation>
    <scope>NUCLEOTIDE SEQUENCE</scope>
    <source>
        <strain evidence="1">Duluth1</strain>
        <tissue evidence="1">Whole animal</tissue>
    </source>
</reference>
<sequence length="128" mass="14516">MAHKPMETCKIVLPPDRYADKHSAGDTDFNGIINVIINCTEFEAEFADDLRQTTNICVKARDVLRNIRHASETDMPDCEMFNVIQTLKILLSDKKCLIGLNECQAVLIKLDQAFSGHMLRACSRFLEQ</sequence>
<dbReference type="EMBL" id="JAIWYP010000010">
    <property type="protein sequence ID" value="KAH3749725.1"/>
    <property type="molecule type" value="Genomic_DNA"/>
</dbReference>
<gene>
    <name evidence="1" type="ORF">DPMN_184235</name>
</gene>
<name>A0A9D4I670_DREPO</name>
<reference evidence="1" key="2">
    <citation type="submission" date="2020-11" db="EMBL/GenBank/DDBJ databases">
        <authorList>
            <person name="McCartney M.A."/>
            <person name="Auch B."/>
            <person name="Kono T."/>
            <person name="Mallez S."/>
            <person name="Becker A."/>
            <person name="Gohl D.M."/>
            <person name="Silverstein K.A.T."/>
            <person name="Koren S."/>
            <person name="Bechman K.B."/>
            <person name="Herman A."/>
            <person name="Abrahante J.E."/>
            <person name="Garbe J."/>
        </authorList>
    </citation>
    <scope>NUCLEOTIDE SEQUENCE</scope>
    <source>
        <strain evidence="1">Duluth1</strain>
        <tissue evidence="1">Whole animal</tissue>
    </source>
</reference>
<dbReference type="AlphaFoldDB" id="A0A9D4I670"/>
<organism evidence="1 2">
    <name type="scientific">Dreissena polymorpha</name>
    <name type="common">Zebra mussel</name>
    <name type="synonym">Mytilus polymorpha</name>
    <dbReference type="NCBI Taxonomy" id="45954"/>
    <lineage>
        <taxon>Eukaryota</taxon>
        <taxon>Metazoa</taxon>
        <taxon>Spiralia</taxon>
        <taxon>Lophotrochozoa</taxon>
        <taxon>Mollusca</taxon>
        <taxon>Bivalvia</taxon>
        <taxon>Autobranchia</taxon>
        <taxon>Heteroconchia</taxon>
        <taxon>Euheterodonta</taxon>
        <taxon>Imparidentia</taxon>
        <taxon>Neoheterodontei</taxon>
        <taxon>Myida</taxon>
        <taxon>Dreissenoidea</taxon>
        <taxon>Dreissenidae</taxon>
        <taxon>Dreissena</taxon>
    </lineage>
</organism>
<dbReference type="Proteomes" id="UP000828390">
    <property type="component" value="Unassembled WGS sequence"/>
</dbReference>
<proteinExistence type="predicted"/>